<comment type="caution">
    <text evidence="2">The sequence shown here is derived from an EMBL/GenBank/DDBJ whole genome shotgun (WGS) entry which is preliminary data.</text>
</comment>
<evidence type="ECO:0000256" key="1">
    <source>
        <dbReference type="SAM" id="SignalP"/>
    </source>
</evidence>
<keyword evidence="1" id="KW-0732">Signal</keyword>
<dbReference type="EMBL" id="BPRA01000010">
    <property type="protein sequence ID" value="GJE55889.1"/>
    <property type="molecule type" value="Genomic_DNA"/>
</dbReference>
<reference evidence="2" key="2">
    <citation type="submission" date="2021-08" db="EMBL/GenBank/DDBJ databases">
        <authorList>
            <person name="Tani A."/>
            <person name="Ola A."/>
            <person name="Ogura Y."/>
            <person name="Katsura K."/>
            <person name="Hayashi T."/>
        </authorList>
    </citation>
    <scope>NUCLEOTIDE SEQUENCE</scope>
    <source>
        <strain evidence="2">DSM 23674</strain>
    </source>
</reference>
<protein>
    <submittedName>
        <fullName evidence="2">Uncharacterized protein</fullName>
    </submittedName>
</protein>
<keyword evidence="3" id="KW-1185">Reference proteome</keyword>
<evidence type="ECO:0000313" key="3">
    <source>
        <dbReference type="Proteomes" id="UP001055101"/>
    </source>
</evidence>
<gene>
    <name evidence="2" type="ORF">EKPJFOCH_2386</name>
</gene>
<name>A0ABQ4TKM5_9HYPH</name>
<dbReference type="RefSeq" id="WP_147819150.1">
    <property type="nucleotide sequence ID" value="NZ_BPRA01000010.1"/>
</dbReference>
<reference evidence="2" key="1">
    <citation type="journal article" date="2021" name="Front. Microbiol.">
        <title>Comprehensive Comparative Genomics and Phenotyping of Methylobacterium Species.</title>
        <authorList>
            <person name="Alessa O."/>
            <person name="Ogura Y."/>
            <person name="Fujitani Y."/>
            <person name="Takami H."/>
            <person name="Hayashi T."/>
            <person name="Sahin N."/>
            <person name="Tani A."/>
        </authorList>
    </citation>
    <scope>NUCLEOTIDE SEQUENCE</scope>
    <source>
        <strain evidence="2">DSM 23674</strain>
    </source>
</reference>
<feature type="signal peptide" evidence="1">
    <location>
        <begin position="1"/>
        <end position="23"/>
    </location>
</feature>
<proteinExistence type="predicted"/>
<evidence type="ECO:0000313" key="2">
    <source>
        <dbReference type="EMBL" id="GJE55889.1"/>
    </source>
</evidence>
<sequence>MVVRSVTVAAALAFLGAASPALAQSVDPALVLAAKGHPKPGQGFAGRTARLTSIMGADMSMVAPLHVPNHPVRARAARREADASAGLR</sequence>
<accession>A0ABQ4TKM5</accession>
<dbReference type="Proteomes" id="UP001055101">
    <property type="component" value="Unassembled WGS sequence"/>
</dbReference>
<feature type="chain" id="PRO_5045676255" evidence="1">
    <location>
        <begin position="24"/>
        <end position="88"/>
    </location>
</feature>
<organism evidence="2 3">
    <name type="scientific">Methylobacterium thuringiense</name>
    <dbReference type="NCBI Taxonomy" id="1003091"/>
    <lineage>
        <taxon>Bacteria</taxon>
        <taxon>Pseudomonadati</taxon>
        <taxon>Pseudomonadota</taxon>
        <taxon>Alphaproteobacteria</taxon>
        <taxon>Hyphomicrobiales</taxon>
        <taxon>Methylobacteriaceae</taxon>
        <taxon>Methylobacterium</taxon>
    </lineage>
</organism>